<protein>
    <submittedName>
        <fullName evidence="2">Uncharacterized protein</fullName>
    </submittedName>
</protein>
<dbReference type="SUPFAM" id="SSF48452">
    <property type="entry name" value="TPR-like"/>
    <property type="match status" value="1"/>
</dbReference>
<organism evidence="2 3">
    <name type="scientific">Paenibacillus ginsengarvi</name>
    <dbReference type="NCBI Taxonomy" id="400777"/>
    <lineage>
        <taxon>Bacteria</taxon>
        <taxon>Bacillati</taxon>
        <taxon>Bacillota</taxon>
        <taxon>Bacilli</taxon>
        <taxon>Bacillales</taxon>
        <taxon>Paenibacillaceae</taxon>
        <taxon>Paenibacillus</taxon>
    </lineage>
</organism>
<name>A0A3B0BYW7_9BACL</name>
<dbReference type="Proteomes" id="UP000282311">
    <property type="component" value="Unassembled WGS sequence"/>
</dbReference>
<feature type="repeat" description="TPR" evidence="1">
    <location>
        <begin position="111"/>
        <end position="144"/>
    </location>
</feature>
<proteinExistence type="predicted"/>
<comment type="caution">
    <text evidence="2">The sequence shown here is derived from an EMBL/GenBank/DDBJ whole genome shotgun (WGS) entry which is preliminary data.</text>
</comment>
<evidence type="ECO:0000313" key="2">
    <source>
        <dbReference type="EMBL" id="RKN77087.1"/>
    </source>
</evidence>
<gene>
    <name evidence="2" type="ORF">D7M11_23995</name>
</gene>
<sequence length="367" mass="43906">MYNFLSRELNTTNNQFTKQRWQFKGDMSFPKSIHFNILRTIETDIKQIYSQKDVRKFKAILFMLYEYANYQRTEGEQKQAISAYEYFMHESSQKGMYYNGFREFHESLDYTEIFYNLAFLYHELGDFEKGMHNFAKADEEYSKRNKVEIGQLLVEMIDKKGTPFWNFSNHLCQNCGGYDSFGKPFSYQALFGKKFEAKEVRLLLDDLPLLLKLQFVLSVEEFWNVYSYSYNIMKGLRINRFLGNLVWILEAYSKYKLGKELINFKNILDELIKKNSELHQRFNTLLNNTKNLKTNDRLIALNKIIDNDQDLLNKKAACFVVAYQFRNHTAHNLIEEFLLFKDSAYNKRIFCCILWVFFIICNDFNNV</sequence>
<dbReference type="InterPro" id="IPR011990">
    <property type="entry name" value="TPR-like_helical_dom_sf"/>
</dbReference>
<reference evidence="2 3" key="1">
    <citation type="journal article" date="2007" name="Int. J. Syst. Evol. Microbiol.">
        <title>Paenibacillus ginsengarvi sp. nov., isolated from soil from ginseng cultivation.</title>
        <authorList>
            <person name="Yoon M.H."/>
            <person name="Ten L.N."/>
            <person name="Im W.T."/>
        </authorList>
    </citation>
    <scope>NUCLEOTIDE SEQUENCE [LARGE SCALE GENOMIC DNA]</scope>
    <source>
        <strain evidence="2 3">KCTC 13059</strain>
    </source>
</reference>
<dbReference type="InterPro" id="IPR019734">
    <property type="entry name" value="TPR_rpt"/>
</dbReference>
<keyword evidence="3" id="KW-1185">Reference proteome</keyword>
<keyword evidence="1" id="KW-0802">TPR repeat</keyword>
<accession>A0A3B0BYW7</accession>
<dbReference type="RefSeq" id="WP_120749796.1">
    <property type="nucleotide sequence ID" value="NZ_RBAH01000020.1"/>
</dbReference>
<dbReference type="AlphaFoldDB" id="A0A3B0BYW7"/>
<evidence type="ECO:0000256" key="1">
    <source>
        <dbReference type="PROSITE-ProRule" id="PRU00339"/>
    </source>
</evidence>
<dbReference type="PROSITE" id="PS50005">
    <property type="entry name" value="TPR"/>
    <property type="match status" value="1"/>
</dbReference>
<dbReference type="EMBL" id="RBAH01000020">
    <property type="protein sequence ID" value="RKN77087.1"/>
    <property type="molecule type" value="Genomic_DNA"/>
</dbReference>
<evidence type="ECO:0000313" key="3">
    <source>
        <dbReference type="Proteomes" id="UP000282311"/>
    </source>
</evidence>